<dbReference type="InterPro" id="IPR011856">
    <property type="entry name" value="tRNA_endonuc-like_dom_sf"/>
</dbReference>
<dbReference type="GO" id="GO:0003676">
    <property type="term" value="F:nucleic acid binding"/>
    <property type="evidence" value="ECO:0007669"/>
    <property type="project" value="InterPro"/>
</dbReference>
<dbReference type="EMBL" id="MGAL01000019">
    <property type="protein sequence ID" value="OGK48190.1"/>
    <property type="molecule type" value="Genomic_DNA"/>
</dbReference>
<sequence length="125" mass="14947">MYSYNKITGSCGEKLAVDYLIEKEFVILDKNVYMRWGEIDIVAKKGMKIHFVEVKSRISIKQGLPYEAVRIPKLFHLLRSIQAYIKMNNLYKFRFQVDVIAIFFSKNRYVQSLKYYENVEVDRFL</sequence>
<accession>A0A1F7IXU5</accession>
<protein>
    <recommendedName>
        <fullName evidence="2">UPF0102 protein A3A93_05665</fullName>
    </recommendedName>
</protein>
<dbReference type="PANTHER" id="PTHR34039:SF1">
    <property type="entry name" value="UPF0102 PROTEIN YRAN"/>
    <property type="match status" value="1"/>
</dbReference>
<proteinExistence type="inferred from homology"/>
<dbReference type="InterPro" id="IPR011335">
    <property type="entry name" value="Restrct_endonuc-II-like"/>
</dbReference>
<dbReference type="PANTHER" id="PTHR34039">
    <property type="entry name" value="UPF0102 PROTEIN YRAN"/>
    <property type="match status" value="1"/>
</dbReference>
<gene>
    <name evidence="3" type="ORF">A3A93_05665</name>
</gene>
<name>A0A1F7IXU5_9BACT</name>
<reference evidence="3 4" key="1">
    <citation type="journal article" date="2016" name="Nat. Commun.">
        <title>Thousands of microbial genomes shed light on interconnected biogeochemical processes in an aquifer system.</title>
        <authorList>
            <person name="Anantharaman K."/>
            <person name="Brown C.T."/>
            <person name="Hug L.A."/>
            <person name="Sharon I."/>
            <person name="Castelle C.J."/>
            <person name="Probst A.J."/>
            <person name="Thomas B.C."/>
            <person name="Singh A."/>
            <person name="Wilkins M.J."/>
            <person name="Karaoz U."/>
            <person name="Brodie E.L."/>
            <person name="Williams K.H."/>
            <person name="Hubbard S.S."/>
            <person name="Banfield J.F."/>
        </authorList>
    </citation>
    <scope>NUCLEOTIDE SEQUENCE [LARGE SCALE GENOMIC DNA]</scope>
</reference>
<organism evidence="3 4">
    <name type="scientific">Candidatus Roizmanbacteria bacterium RIFCSPLOWO2_01_FULL_38_12</name>
    <dbReference type="NCBI Taxonomy" id="1802061"/>
    <lineage>
        <taxon>Bacteria</taxon>
        <taxon>Candidatus Roizmaniibacteriota</taxon>
    </lineage>
</organism>
<dbReference type="SUPFAM" id="SSF52980">
    <property type="entry name" value="Restriction endonuclease-like"/>
    <property type="match status" value="1"/>
</dbReference>
<dbReference type="InterPro" id="IPR003509">
    <property type="entry name" value="UPF0102_YraN-like"/>
</dbReference>
<dbReference type="Gene3D" id="3.40.1350.10">
    <property type="match status" value="1"/>
</dbReference>
<evidence type="ECO:0000313" key="3">
    <source>
        <dbReference type="EMBL" id="OGK48190.1"/>
    </source>
</evidence>
<comment type="similarity">
    <text evidence="1 2">Belongs to the UPF0102 family.</text>
</comment>
<evidence type="ECO:0000313" key="4">
    <source>
        <dbReference type="Proteomes" id="UP000177141"/>
    </source>
</evidence>
<dbReference type="AlphaFoldDB" id="A0A1F7IXU5"/>
<dbReference type="HAMAP" id="MF_00048">
    <property type="entry name" value="UPF0102"/>
    <property type="match status" value="1"/>
</dbReference>
<dbReference type="Proteomes" id="UP000177141">
    <property type="component" value="Unassembled WGS sequence"/>
</dbReference>
<evidence type="ECO:0000256" key="1">
    <source>
        <dbReference type="ARBA" id="ARBA00006738"/>
    </source>
</evidence>
<comment type="caution">
    <text evidence="3">The sequence shown here is derived from an EMBL/GenBank/DDBJ whole genome shotgun (WGS) entry which is preliminary data.</text>
</comment>
<evidence type="ECO:0000256" key="2">
    <source>
        <dbReference type="HAMAP-Rule" id="MF_00048"/>
    </source>
</evidence>
<dbReference type="Pfam" id="PF02021">
    <property type="entry name" value="UPF0102"/>
    <property type="match status" value="1"/>
</dbReference>
<dbReference type="STRING" id="1802061.A3A93_05665"/>